<dbReference type="EMBL" id="CP033932">
    <property type="protein sequence ID" value="AZB27756.1"/>
    <property type="molecule type" value="Genomic_DNA"/>
</dbReference>
<organism evidence="3 4">
    <name type="scientific">Chryseobacterium bernardetii</name>
    <dbReference type="NCBI Taxonomy" id="1241978"/>
    <lineage>
        <taxon>Bacteria</taxon>
        <taxon>Pseudomonadati</taxon>
        <taxon>Bacteroidota</taxon>
        <taxon>Flavobacteriia</taxon>
        <taxon>Flavobacteriales</taxon>
        <taxon>Weeksellaceae</taxon>
        <taxon>Chryseobacterium group</taxon>
        <taxon>Chryseobacterium</taxon>
    </lineage>
</organism>
<evidence type="ECO:0000259" key="2">
    <source>
        <dbReference type="Pfam" id="PF18962"/>
    </source>
</evidence>
<dbReference type="NCBIfam" id="TIGR04183">
    <property type="entry name" value="Por_Secre_tail"/>
    <property type="match status" value="1"/>
</dbReference>
<reference evidence="4" key="1">
    <citation type="submission" date="2018-11" db="EMBL/GenBank/DDBJ databases">
        <title>Proposal to divide the Flavobacteriaceae and reorganize its genera based on Amino Acid Identity values calculated from whole genome sequences.</title>
        <authorList>
            <person name="Nicholson A.C."/>
            <person name="Gulvik C.A."/>
            <person name="Whitney A.M."/>
            <person name="Humrighouse B.W."/>
            <person name="Bell M."/>
            <person name="Holmes B."/>
            <person name="Steigerwalt A.G."/>
            <person name="Villarma A."/>
            <person name="Sheth M."/>
            <person name="Batra D."/>
            <person name="Pryor J."/>
            <person name="Bernardet J.-F."/>
            <person name="Hugo C."/>
            <person name="Kampfer P."/>
            <person name="Newman J."/>
            <person name="McQuiston J.R."/>
        </authorList>
    </citation>
    <scope>NUCLEOTIDE SEQUENCE [LARGE SCALE GENOMIC DNA]</scope>
    <source>
        <strain evidence="4">G0229</strain>
    </source>
</reference>
<dbReference type="Proteomes" id="UP000271193">
    <property type="component" value="Chromosome"/>
</dbReference>
<dbReference type="Pfam" id="PF18962">
    <property type="entry name" value="Por_Secre_tail"/>
    <property type="match status" value="1"/>
</dbReference>
<keyword evidence="4" id="KW-1185">Reference proteome</keyword>
<evidence type="ECO:0000256" key="1">
    <source>
        <dbReference type="ARBA" id="ARBA00022729"/>
    </source>
</evidence>
<dbReference type="AlphaFoldDB" id="A0A3G6TM83"/>
<name>A0A3G6TM83_9FLAO</name>
<dbReference type="KEGG" id="cben:EG339_20710"/>
<evidence type="ECO:0000313" key="4">
    <source>
        <dbReference type="Proteomes" id="UP000271193"/>
    </source>
</evidence>
<protein>
    <submittedName>
        <fullName evidence="3">T9SS C-terminal target domain-containing protein</fullName>
    </submittedName>
</protein>
<feature type="domain" description="Secretion system C-terminal sorting" evidence="2">
    <location>
        <begin position="15"/>
        <end position="60"/>
    </location>
</feature>
<proteinExistence type="predicted"/>
<accession>A0A3G6TM83</accession>
<gene>
    <name evidence="3" type="ORF">EG339_20710</name>
</gene>
<evidence type="ECO:0000313" key="3">
    <source>
        <dbReference type="EMBL" id="AZB27756.1"/>
    </source>
</evidence>
<dbReference type="OrthoDB" id="9342482at2"/>
<dbReference type="InterPro" id="IPR026444">
    <property type="entry name" value="Secre_tail"/>
</dbReference>
<sequence>MSTCFTIQILIRCFHLYDQSGKLVKSKEVVRGENKIDISELPDGAYLMKTESESYKIIKKN</sequence>
<keyword evidence="1" id="KW-0732">Signal</keyword>